<gene>
    <name evidence="9" type="ORF">Z043_115899</name>
</gene>
<dbReference type="InterPro" id="IPR001841">
    <property type="entry name" value="Znf_RING"/>
</dbReference>
<dbReference type="InterPro" id="IPR043136">
    <property type="entry name" value="B30.2/SPRY_sf"/>
</dbReference>
<evidence type="ECO:0000259" key="6">
    <source>
        <dbReference type="PROSITE" id="PS50089"/>
    </source>
</evidence>
<dbReference type="EMBL" id="JARO02006152">
    <property type="protein sequence ID" value="KPP65671.1"/>
    <property type="molecule type" value="Genomic_DNA"/>
</dbReference>
<dbReference type="InterPro" id="IPR003879">
    <property type="entry name" value="Butyrophylin_SPRY"/>
</dbReference>
<dbReference type="SMART" id="SM00449">
    <property type="entry name" value="SPRY"/>
    <property type="match status" value="1"/>
</dbReference>
<dbReference type="SUPFAM" id="SSF49899">
    <property type="entry name" value="Concanavalin A-like lectins/glucanases"/>
    <property type="match status" value="1"/>
</dbReference>
<dbReference type="AlphaFoldDB" id="A0A0P7WPR0"/>
<evidence type="ECO:0000259" key="7">
    <source>
        <dbReference type="PROSITE" id="PS50119"/>
    </source>
</evidence>
<dbReference type="InterPro" id="IPR003877">
    <property type="entry name" value="SPRY_dom"/>
</dbReference>
<reference evidence="9 10" key="1">
    <citation type="submission" date="2015-08" db="EMBL/GenBank/DDBJ databases">
        <title>The genome of the Asian arowana (Scleropages formosus).</title>
        <authorList>
            <person name="Tan M.H."/>
            <person name="Gan H.M."/>
            <person name="Croft L.J."/>
            <person name="Austin C.M."/>
        </authorList>
    </citation>
    <scope>NUCLEOTIDE SEQUENCE [LARGE SCALE GENOMIC DNA]</scope>
    <source>
        <strain evidence="9">Aro1</strain>
    </source>
</reference>
<proteinExistence type="predicted"/>
<dbReference type="Proteomes" id="UP000034805">
    <property type="component" value="Unassembled WGS sequence"/>
</dbReference>
<evidence type="ECO:0000259" key="8">
    <source>
        <dbReference type="PROSITE" id="PS50188"/>
    </source>
</evidence>
<name>A0A0P7WPR0_SCLFO</name>
<dbReference type="SUPFAM" id="SSF57850">
    <property type="entry name" value="RING/U-box"/>
    <property type="match status" value="1"/>
</dbReference>
<dbReference type="Pfam" id="PF00622">
    <property type="entry name" value="SPRY"/>
    <property type="match status" value="1"/>
</dbReference>
<keyword evidence="1" id="KW-0479">Metal-binding</keyword>
<dbReference type="SMART" id="SM00184">
    <property type="entry name" value="RING"/>
    <property type="match status" value="1"/>
</dbReference>
<feature type="domain" description="B box-type" evidence="7">
    <location>
        <begin position="212"/>
        <end position="252"/>
    </location>
</feature>
<evidence type="ECO:0000313" key="9">
    <source>
        <dbReference type="EMBL" id="KPP65671.1"/>
    </source>
</evidence>
<dbReference type="PROSITE" id="PS50188">
    <property type="entry name" value="B302_SPRY"/>
    <property type="match status" value="1"/>
</dbReference>
<dbReference type="InterPro" id="IPR001870">
    <property type="entry name" value="B30.2/SPRY"/>
</dbReference>
<dbReference type="InterPro" id="IPR027370">
    <property type="entry name" value="Znf-RING_euk"/>
</dbReference>
<dbReference type="Gene3D" id="3.30.40.10">
    <property type="entry name" value="Zinc/RING finger domain, C3HC4 (zinc finger)"/>
    <property type="match status" value="2"/>
</dbReference>
<evidence type="ECO:0000256" key="1">
    <source>
        <dbReference type="ARBA" id="ARBA00022723"/>
    </source>
</evidence>
<feature type="domain" description="RING-type" evidence="6">
    <location>
        <begin position="141"/>
        <end position="181"/>
    </location>
</feature>
<keyword evidence="2 4" id="KW-0863">Zinc-finger</keyword>
<dbReference type="PROSITE" id="PS50119">
    <property type="entry name" value="ZF_BBOX"/>
    <property type="match status" value="1"/>
</dbReference>
<dbReference type="Pfam" id="PF13765">
    <property type="entry name" value="PRY"/>
    <property type="match status" value="1"/>
</dbReference>
<dbReference type="Pfam" id="PF00643">
    <property type="entry name" value="zf-B_box"/>
    <property type="match status" value="1"/>
</dbReference>
<accession>A0A0P7WPR0</accession>
<dbReference type="InterPro" id="IPR013320">
    <property type="entry name" value="ConA-like_dom_sf"/>
</dbReference>
<keyword evidence="5" id="KW-0175">Coiled coil</keyword>
<sequence>MASGDLCSLTTSFPSKEIDRGVLDATSSLLQYVLDSNQLGLKGVELPTNGTEAMQIGRGWLPTEERMHRQWEGLCLYHEAHGHYWQDCPQRPGPKLHPAPQMSQTLHSDIILAFQNVYTNYDKDYVKMASKQSTTENELSCSICHEIFKDPVFLSCSHSFCRTCIQLSWQNNTSLRCPICRRRSSKTDPPSNLVLKNLCEVFLQEACLTDEDPKLLCSLHGERLKLYCKKDKHPMCVECLIKEHKNHKICSITEAATPHRITLTILLNTLEEKQKLFHKFNKIFNETKEYIKTQAQQTEKQIKRQFEELHQFLRNEEATRIVALSKELDQKSALMNAKMEEMTKEISSFSDRINAITELIGTDDISLLKRQYINHLLSMPLDPRIVPGSLINVASHLSSLKYKVWEKMLGIVQYIPVTLDPNTADINLFISEDLTSVKETIYIQPFPDNPERINAFSGVLGSEGFSSGKHYWDVAVGNDNEWVVGVAKESINRKKYCIASPKEGFWSIGMSHGECKALTSPPTKLPNKKFHKIRVQLDCDEEWFVGRTQCGWLADTHFPKNNLTCPVFDIFKDPVVLSCSQSICEACLQQHWNNGIPGIPCLMQRPMDQEAPYMLHRENFKLICLVHQWVIYVDCLTETTENHKFCSTTEAVSS</sequence>
<dbReference type="InterPro" id="IPR017907">
    <property type="entry name" value="Znf_RING_CS"/>
</dbReference>
<dbReference type="InterPro" id="IPR050143">
    <property type="entry name" value="TRIM/RBCC"/>
</dbReference>
<dbReference type="InterPro" id="IPR006574">
    <property type="entry name" value="PRY"/>
</dbReference>
<evidence type="ECO:0000256" key="4">
    <source>
        <dbReference type="PROSITE-ProRule" id="PRU00024"/>
    </source>
</evidence>
<dbReference type="SMART" id="SM00336">
    <property type="entry name" value="BBOX"/>
    <property type="match status" value="1"/>
</dbReference>
<evidence type="ECO:0000256" key="5">
    <source>
        <dbReference type="SAM" id="Coils"/>
    </source>
</evidence>
<keyword evidence="3" id="KW-0862">Zinc</keyword>
<dbReference type="PRINTS" id="PR01407">
    <property type="entry name" value="BUTYPHLNCDUF"/>
</dbReference>
<dbReference type="Gene3D" id="2.60.120.920">
    <property type="match status" value="1"/>
</dbReference>
<organism evidence="9 10">
    <name type="scientific">Scleropages formosus</name>
    <name type="common">Asian bonytongue</name>
    <name type="synonym">Osteoglossum formosum</name>
    <dbReference type="NCBI Taxonomy" id="113540"/>
    <lineage>
        <taxon>Eukaryota</taxon>
        <taxon>Metazoa</taxon>
        <taxon>Chordata</taxon>
        <taxon>Craniata</taxon>
        <taxon>Vertebrata</taxon>
        <taxon>Euteleostomi</taxon>
        <taxon>Actinopterygii</taxon>
        <taxon>Neopterygii</taxon>
        <taxon>Teleostei</taxon>
        <taxon>Osteoglossocephala</taxon>
        <taxon>Osteoglossomorpha</taxon>
        <taxon>Osteoglossiformes</taxon>
        <taxon>Osteoglossidae</taxon>
        <taxon>Scleropages</taxon>
    </lineage>
</organism>
<feature type="coiled-coil region" evidence="5">
    <location>
        <begin position="295"/>
        <end position="345"/>
    </location>
</feature>
<dbReference type="Gene3D" id="3.30.160.60">
    <property type="entry name" value="Classic Zinc Finger"/>
    <property type="match status" value="1"/>
</dbReference>
<dbReference type="PROSITE" id="PS50089">
    <property type="entry name" value="ZF_RING_2"/>
    <property type="match status" value="1"/>
</dbReference>
<feature type="non-terminal residue" evidence="9">
    <location>
        <position position="654"/>
    </location>
</feature>
<feature type="domain" description="B30.2/SPRY" evidence="8">
    <location>
        <begin position="397"/>
        <end position="586"/>
    </location>
</feature>
<evidence type="ECO:0000256" key="3">
    <source>
        <dbReference type="ARBA" id="ARBA00022833"/>
    </source>
</evidence>
<dbReference type="SMART" id="SM00589">
    <property type="entry name" value="PRY"/>
    <property type="match status" value="1"/>
</dbReference>
<dbReference type="SUPFAM" id="SSF57845">
    <property type="entry name" value="B-box zinc-binding domain"/>
    <property type="match status" value="1"/>
</dbReference>
<dbReference type="PANTHER" id="PTHR24103">
    <property type="entry name" value="E3 UBIQUITIN-PROTEIN LIGASE TRIM"/>
    <property type="match status" value="1"/>
</dbReference>
<evidence type="ECO:0000256" key="2">
    <source>
        <dbReference type="ARBA" id="ARBA00022771"/>
    </source>
</evidence>
<comment type="caution">
    <text evidence="9">The sequence shown here is derived from an EMBL/GenBank/DDBJ whole genome shotgun (WGS) entry which is preliminary data.</text>
</comment>
<dbReference type="PROSITE" id="PS00518">
    <property type="entry name" value="ZF_RING_1"/>
    <property type="match status" value="1"/>
</dbReference>
<protein>
    <submittedName>
        <fullName evidence="9">Zinc-binding protein A33-like</fullName>
    </submittedName>
</protein>
<dbReference type="InterPro" id="IPR013083">
    <property type="entry name" value="Znf_RING/FYVE/PHD"/>
</dbReference>
<dbReference type="GO" id="GO:0008270">
    <property type="term" value="F:zinc ion binding"/>
    <property type="evidence" value="ECO:0007669"/>
    <property type="project" value="UniProtKB-KW"/>
</dbReference>
<evidence type="ECO:0000313" key="10">
    <source>
        <dbReference type="Proteomes" id="UP000034805"/>
    </source>
</evidence>
<dbReference type="InterPro" id="IPR000315">
    <property type="entry name" value="Znf_B-box"/>
</dbReference>
<dbReference type="Pfam" id="PF13445">
    <property type="entry name" value="zf-RING_UBOX"/>
    <property type="match status" value="1"/>
</dbReference>